<evidence type="ECO:0000256" key="6">
    <source>
        <dbReference type="ARBA" id="ARBA00022603"/>
    </source>
</evidence>
<dbReference type="RefSeq" id="WP_248951015.1">
    <property type="nucleotide sequence ID" value="NZ_JAKILB010000010.1"/>
</dbReference>
<comment type="caution">
    <text evidence="10">The sequence shown here is derived from an EMBL/GenBank/DDBJ whole genome shotgun (WGS) entry which is preliminary data.</text>
</comment>
<organism evidence="10 11">
    <name type="scientific">Shewanella pneumatophori</name>
    <dbReference type="NCBI Taxonomy" id="314092"/>
    <lineage>
        <taxon>Bacteria</taxon>
        <taxon>Pseudomonadati</taxon>
        <taxon>Pseudomonadota</taxon>
        <taxon>Gammaproteobacteria</taxon>
        <taxon>Alteromonadales</taxon>
        <taxon>Shewanellaceae</taxon>
        <taxon>Shewanella</taxon>
    </lineage>
</organism>
<feature type="binding site" evidence="9">
    <location>
        <position position="66"/>
    </location>
    <ligand>
        <name>S-adenosyl-L-methionine</name>
        <dbReference type="ChEBI" id="CHEBI:59789"/>
    </ligand>
</feature>
<dbReference type="Pfam" id="PF05724">
    <property type="entry name" value="TPMT"/>
    <property type="match status" value="1"/>
</dbReference>
<dbReference type="GO" id="GO:0005737">
    <property type="term" value="C:cytoplasm"/>
    <property type="evidence" value="ECO:0007669"/>
    <property type="project" value="UniProtKB-SubCell"/>
</dbReference>
<dbReference type="NCBIfam" id="TIGR03840">
    <property type="entry name" value="TMPT_Se_Te"/>
    <property type="match status" value="1"/>
</dbReference>
<evidence type="ECO:0000313" key="11">
    <source>
        <dbReference type="Proteomes" id="UP001139293"/>
    </source>
</evidence>
<evidence type="ECO:0000256" key="7">
    <source>
        <dbReference type="ARBA" id="ARBA00022679"/>
    </source>
</evidence>
<dbReference type="PANTHER" id="PTHR10259">
    <property type="entry name" value="THIOPURINE S-METHYLTRANSFERASE"/>
    <property type="match status" value="1"/>
</dbReference>
<dbReference type="EMBL" id="JAKILB010000010">
    <property type="protein sequence ID" value="MCL1139941.1"/>
    <property type="molecule type" value="Genomic_DNA"/>
</dbReference>
<name>A0A9X1ZQ42_9GAMM</name>
<dbReference type="GO" id="GO:0032259">
    <property type="term" value="P:methylation"/>
    <property type="evidence" value="ECO:0007669"/>
    <property type="project" value="UniProtKB-KW"/>
</dbReference>
<evidence type="ECO:0000256" key="8">
    <source>
        <dbReference type="ARBA" id="ARBA00022691"/>
    </source>
</evidence>
<dbReference type="GO" id="GO:0010038">
    <property type="term" value="P:response to metal ion"/>
    <property type="evidence" value="ECO:0007669"/>
    <property type="project" value="InterPro"/>
</dbReference>
<keyword evidence="5 9" id="KW-0963">Cytoplasm</keyword>
<evidence type="ECO:0000256" key="3">
    <source>
        <dbReference type="ARBA" id="ARBA00008145"/>
    </source>
</evidence>
<keyword evidence="11" id="KW-1185">Reference proteome</keyword>
<dbReference type="GO" id="GO:0008119">
    <property type="term" value="F:thiopurine S-methyltransferase activity"/>
    <property type="evidence" value="ECO:0007669"/>
    <property type="project" value="UniProtKB-UniRule"/>
</dbReference>
<dbReference type="NCBIfam" id="NF009732">
    <property type="entry name" value="PRK13255.1"/>
    <property type="match status" value="1"/>
</dbReference>
<dbReference type="SUPFAM" id="SSF53335">
    <property type="entry name" value="S-adenosyl-L-methionine-dependent methyltransferases"/>
    <property type="match status" value="1"/>
</dbReference>
<evidence type="ECO:0000256" key="2">
    <source>
        <dbReference type="ARBA" id="ARBA00004496"/>
    </source>
</evidence>
<dbReference type="InterPro" id="IPR029063">
    <property type="entry name" value="SAM-dependent_MTases_sf"/>
</dbReference>
<feature type="binding site" evidence="9">
    <location>
        <position position="45"/>
    </location>
    <ligand>
        <name>S-adenosyl-L-methionine</name>
        <dbReference type="ChEBI" id="CHEBI:59789"/>
    </ligand>
</feature>
<dbReference type="PROSITE" id="PS51585">
    <property type="entry name" value="SAM_MT_TPMT"/>
    <property type="match status" value="1"/>
</dbReference>
<dbReference type="Proteomes" id="UP001139293">
    <property type="component" value="Unassembled WGS sequence"/>
</dbReference>
<dbReference type="PANTHER" id="PTHR10259:SF11">
    <property type="entry name" value="THIOPURINE S-METHYLTRANSFERASE"/>
    <property type="match status" value="1"/>
</dbReference>
<evidence type="ECO:0000256" key="4">
    <source>
        <dbReference type="ARBA" id="ARBA00011905"/>
    </source>
</evidence>
<keyword evidence="6 9" id="KW-0489">Methyltransferase</keyword>
<evidence type="ECO:0000256" key="5">
    <source>
        <dbReference type="ARBA" id="ARBA00022490"/>
    </source>
</evidence>
<dbReference type="InterPro" id="IPR025835">
    <property type="entry name" value="Thiopurine_S-MeTrfase"/>
</dbReference>
<comment type="catalytic activity">
    <reaction evidence="1 9">
        <text>S-adenosyl-L-methionine + a thiopurine = S-adenosyl-L-homocysteine + a thiopurine S-methylether.</text>
        <dbReference type="EC" id="2.1.1.67"/>
    </reaction>
</comment>
<dbReference type="InterPro" id="IPR008854">
    <property type="entry name" value="TPMT"/>
</dbReference>
<feature type="binding site" evidence="9">
    <location>
        <position position="10"/>
    </location>
    <ligand>
        <name>S-adenosyl-L-methionine</name>
        <dbReference type="ChEBI" id="CHEBI:59789"/>
    </ligand>
</feature>
<evidence type="ECO:0000256" key="9">
    <source>
        <dbReference type="HAMAP-Rule" id="MF_00812"/>
    </source>
</evidence>
<dbReference type="Gene3D" id="3.40.50.150">
    <property type="entry name" value="Vaccinia Virus protein VP39"/>
    <property type="match status" value="1"/>
</dbReference>
<keyword evidence="8 9" id="KW-0949">S-adenosyl-L-methionine</keyword>
<comment type="similarity">
    <text evidence="3 9">Belongs to the class I-like SAM-binding methyltransferase superfamily. TPMT family.</text>
</comment>
<gene>
    <name evidence="9" type="primary">tpm</name>
    <name evidence="10" type="ORF">L2740_15450</name>
</gene>
<evidence type="ECO:0000313" key="10">
    <source>
        <dbReference type="EMBL" id="MCL1139941.1"/>
    </source>
</evidence>
<dbReference type="EC" id="2.1.1.67" evidence="4 9"/>
<evidence type="ECO:0000256" key="1">
    <source>
        <dbReference type="ARBA" id="ARBA00000903"/>
    </source>
</evidence>
<accession>A0A9X1ZQ42</accession>
<protein>
    <recommendedName>
        <fullName evidence="4 9">Thiopurine S-methyltransferase</fullName>
        <ecNumber evidence="4 9">2.1.1.67</ecNumber>
    </recommendedName>
    <alternativeName>
        <fullName evidence="9">Thiopurine methyltransferase</fullName>
    </alternativeName>
</protein>
<reference evidence="10" key="1">
    <citation type="submission" date="2022-01" db="EMBL/GenBank/DDBJ databases">
        <title>Whole genome-based taxonomy of the Shewanellaceae.</title>
        <authorList>
            <person name="Martin-Rodriguez A.J."/>
        </authorList>
    </citation>
    <scope>NUCLEOTIDE SEQUENCE</scope>
    <source>
        <strain evidence="10">KCTC 23973</strain>
    </source>
</reference>
<dbReference type="HAMAP" id="MF_00812">
    <property type="entry name" value="Thiopur_methtran"/>
    <property type="match status" value="1"/>
</dbReference>
<sequence>MQPSFWHEKWDAQQIGFHLDAVNPLLVKYWPQLQLNSSCQAFVPLCGKSLDMCFLAEQGHQVLGCELNELAVQQFYQENRLPLKVETIGEHQRFATEQVTIYQGDIFTFSASEMLQTSAFYDRAALIAWPEEMRLAYAKQLAKLIPAGSVGLLITLDYPQAELNGPPFAVSDDWVNANLSDDFEIECLASEDVLAENPRFVKKQVSWLTESVYKLIRKG</sequence>
<dbReference type="PIRSF" id="PIRSF023956">
    <property type="entry name" value="Thiopurine_S-methyltransferase"/>
    <property type="match status" value="1"/>
</dbReference>
<comment type="subcellular location">
    <subcellularLocation>
        <location evidence="2 9">Cytoplasm</location>
    </subcellularLocation>
</comment>
<dbReference type="AlphaFoldDB" id="A0A9X1ZQ42"/>
<dbReference type="FunFam" id="3.40.50.150:FF:000101">
    <property type="entry name" value="Thiopurine S-methyltransferase"/>
    <property type="match status" value="1"/>
</dbReference>
<dbReference type="InterPro" id="IPR022474">
    <property type="entry name" value="Thiopur_S-MeTfrase_Se/Te_detox"/>
</dbReference>
<proteinExistence type="inferred from homology"/>
<feature type="binding site" evidence="9">
    <location>
        <position position="123"/>
    </location>
    <ligand>
        <name>S-adenosyl-L-methionine</name>
        <dbReference type="ChEBI" id="CHEBI:59789"/>
    </ligand>
</feature>
<keyword evidence="7 9" id="KW-0808">Transferase</keyword>